<dbReference type="GO" id="GO:0005509">
    <property type="term" value="F:calcium ion binding"/>
    <property type="evidence" value="ECO:0007669"/>
    <property type="project" value="InterPro"/>
</dbReference>
<dbReference type="SUPFAM" id="SSF55724">
    <property type="entry name" value="Mog1p/PsbP-like"/>
    <property type="match status" value="1"/>
</dbReference>
<proteinExistence type="predicted"/>
<dbReference type="InterPro" id="IPR002683">
    <property type="entry name" value="PsbP_C"/>
</dbReference>
<dbReference type="InterPro" id="IPR016123">
    <property type="entry name" value="Mog1/PsbP_a/b/a-sand"/>
</dbReference>
<dbReference type="GO" id="GO:0009654">
    <property type="term" value="C:photosystem II oxygen evolving complex"/>
    <property type="evidence" value="ECO:0007669"/>
    <property type="project" value="InterPro"/>
</dbReference>
<evidence type="ECO:0000313" key="2">
    <source>
        <dbReference type="EMBL" id="EIE19338.1"/>
    </source>
</evidence>
<dbReference type="AlphaFoldDB" id="I0YLR9"/>
<evidence type="ECO:0000313" key="3">
    <source>
        <dbReference type="Proteomes" id="UP000007264"/>
    </source>
</evidence>
<dbReference type="EMBL" id="AGSI01000019">
    <property type="protein sequence ID" value="EIE19338.1"/>
    <property type="molecule type" value="Genomic_DNA"/>
</dbReference>
<evidence type="ECO:0000259" key="1">
    <source>
        <dbReference type="Pfam" id="PF01789"/>
    </source>
</evidence>
<sequence length="191" mass="20678">MAKTTAPAREISEKPRSGGMELDRRSLLTGWIAAQGAAPGNKGFTGATGTRRALAWYPEGGTDTNVTVLVTNVGADYTALGSFGSADSFGENLIASLDRSFLLRGGMNRPQSRAKLLDAKSRSGMYFLEYTVQKPEEIEPRHFLSAVALGFNGRYNRFYTLTAQCPEADLSTYRATLEGVVNSFRPPAPIM</sequence>
<dbReference type="GO" id="GO:0015979">
    <property type="term" value="P:photosynthesis"/>
    <property type="evidence" value="ECO:0007669"/>
    <property type="project" value="InterPro"/>
</dbReference>
<dbReference type="Gene3D" id="3.40.1000.10">
    <property type="entry name" value="Mog1/PsbP, alpha/beta/alpha sandwich"/>
    <property type="match status" value="1"/>
</dbReference>
<keyword evidence="3" id="KW-1185">Reference proteome</keyword>
<dbReference type="Pfam" id="PF01789">
    <property type="entry name" value="PsbP"/>
    <property type="match status" value="1"/>
</dbReference>
<dbReference type="PANTHER" id="PTHR31407:SF17">
    <property type="entry name" value="PSBP DOMAIN-CONTAINING PROTEIN 3, CHLOROPLASTIC"/>
    <property type="match status" value="1"/>
</dbReference>
<comment type="caution">
    <text evidence="2">The sequence shown here is derived from an EMBL/GenBank/DDBJ whole genome shotgun (WGS) entry which is preliminary data.</text>
</comment>
<accession>I0YLR9</accession>
<dbReference type="OrthoDB" id="2013293at2759"/>
<protein>
    <recommendedName>
        <fullName evidence="1">PsbP C-terminal domain-containing protein</fullName>
    </recommendedName>
</protein>
<dbReference type="PANTHER" id="PTHR31407">
    <property type="match status" value="1"/>
</dbReference>
<dbReference type="eggNOG" id="ENOG502QT1A">
    <property type="taxonomic scope" value="Eukaryota"/>
</dbReference>
<reference evidence="2 3" key="1">
    <citation type="journal article" date="2012" name="Genome Biol.">
        <title>The genome of the polar eukaryotic microalga coccomyxa subellipsoidea reveals traits of cold adaptation.</title>
        <authorList>
            <person name="Blanc G."/>
            <person name="Agarkova I."/>
            <person name="Grimwood J."/>
            <person name="Kuo A."/>
            <person name="Brueggeman A."/>
            <person name="Dunigan D."/>
            <person name="Gurnon J."/>
            <person name="Ladunga I."/>
            <person name="Lindquist E."/>
            <person name="Lucas S."/>
            <person name="Pangilinan J."/>
            <person name="Proschold T."/>
            <person name="Salamov A."/>
            <person name="Schmutz J."/>
            <person name="Weeks D."/>
            <person name="Yamada T."/>
            <person name="Claverie J.M."/>
            <person name="Grigoriev I."/>
            <person name="Van Etten J."/>
            <person name="Lomsadze A."/>
            <person name="Borodovsky M."/>
        </authorList>
    </citation>
    <scope>NUCLEOTIDE SEQUENCE [LARGE SCALE GENOMIC DNA]</scope>
    <source>
        <strain evidence="2 3">C-169</strain>
    </source>
</reference>
<dbReference type="Proteomes" id="UP000007264">
    <property type="component" value="Unassembled WGS sequence"/>
</dbReference>
<name>I0YLR9_COCSC</name>
<feature type="domain" description="PsbP C-terminal" evidence="1">
    <location>
        <begin position="63"/>
        <end position="185"/>
    </location>
</feature>
<gene>
    <name evidence="2" type="ORF">COCSUDRAFT_58632</name>
</gene>
<dbReference type="KEGG" id="csl:COCSUDRAFT_58632"/>
<organism evidence="2 3">
    <name type="scientific">Coccomyxa subellipsoidea (strain C-169)</name>
    <name type="common">Green microalga</name>
    <dbReference type="NCBI Taxonomy" id="574566"/>
    <lineage>
        <taxon>Eukaryota</taxon>
        <taxon>Viridiplantae</taxon>
        <taxon>Chlorophyta</taxon>
        <taxon>core chlorophytes</taxon>
        <taxon>Trebouxiophyceae</taxon>
        <taxon>Trebouxiophyceae incertae sedis</taxon>
        <taxon>Coccomyxaceae</taxon>
        <taxon>Coccomyxa</taxon>
        <taxon>Coccomyxa subellipsoidea</taxon>
    </lineage>
</organism>
<dbReference type="GeneID" id="17037278"/>
<dbReference type="GO" id="GO:0019898">
    <property type="term" value="C:extrinsic component of membrane"/>
    <property type="evidence" value="ECO:0007669"/>
    <property type="project" value="InterPro"/>
</dbReference>
<dbReference type="STRING" id="574566.I0YLR9"/>
<dbReference type="RefSeq" id="XP_005643882.1">
    <property type="nucleotide sequence ID" value="XM_005643825.1"/>
</dbReference>